<dbReference type="Pfam" id="PF01734">
    <property type="entry name" value="Patatin"/>
    <property type="match status" value="1"/>
</dbReference>
<dbReference type="GO" id="GO:0005811">
    <property type="term" value="C:lipid droplet"/>
    <property type="evidence" value="ECO:0007669"/>
    <property type="project" value="TreeGrafter"/>
</dbReference>
<name>A0AAV0SYX1_9STRA</name>
<feature type="domain" description="PNPLA" evidence="3">
    <location>
        <begin position="25"/>
        <end position="165"/>
    </location>
</feature>
<dbReference type="GO" id="GO:0055088">
    <property type="term" value="P:lipid homeostasis"/>
    <property type="evidence" value="ECO:0007669"/>
    <property type="project" value="TreeGrafter"/>
</dbReference>
<evidence type="ECO:0000313" key="5">
    <source>
        <dbReference type="Proteomes" id="UP001159659"/>
    </source>
</evidence>
<dbReference type="GO" id="GO:0019433">
    <property type="term" value="P:triglyceride catabolic process"/>
    <property type="evidence" value="ECO:0007669"/>
    <property type="project" value="TreeGrafter"/>
</dbReference>
<organism evidence="4 5">
    <name type="scientific">Peronospora farinosa</name>
    <dbReference type="NCBI Taxonomy" id="134698"/>
    <lineage>
        <taxon>Eukaryota</taxon>
        <taxon>Sar</taxon>
        <taxon>Stramenopiles</taxon>
        <taxon>Oomycota</taxon>
        <taxon>Peronosporomycetes</taxon>
        <taxon>Peronosporales</taxon>
        <taxon>Peronosporaceae</taxon>
        <taxon>Peronospora</taxon>
    </lineage>
</organism>
<accession>A0AAV0SYX1</accession>
<dbReference type="SUPFAM" id="SSF52151">
    <property type="entry name" value="FabD/lysophospholipase-like"/>
    <property type="match status" value="1"/>
</dbReference>
<dbReference type="EMBL" id="CANTFK010000267">
    <property type="protein sequence ID" value="CAI5711156.1"/>
    <property type="molecule type" value="Genomic_DNA"/>
</dbReference>
<feature type="active site" description="Proton acceptor" evidence="2">
    <location>
        <position position="152"/>
    </location>
</feature>
<dbReference type="PANTHER" id="PTHR12406:SF7">
    <property type="entry name" value="PATATIN-LIKE PHOSPHOLIPASE DOMAIN-CONTAINING PROTEIN 4"/>
    <property type="match status" value="1"/>
</dbReference>
<reference evidence="4" key="1">
    <citation type="submission" date="2022-12" db="EMBL/GenBank/DDBJ databases">
        <authorList>
            <person name="Webb A."/>
        </authorList>
    </citation>
    <scope>NUCLEOTIDE SEQUENCE</scope>
    <source>
        <strain evidence="4">Pf2</strain>
    </source>
</reference>
<dbReference type="PANTHER" id="PTHR12406">
    <property type="entry name" value="CALCIUM-INDEPENDENT PHOSPHOLIPASE A2 IPLA2 -RELATED"/>
    <property type="match status" value="1"/>
</dbReference>
<evidence type="ECO:0000256" key="1">
    <source>
        <dbReference type="ARBA" id="ARBA00023098"/>
    </source>
</evidence>
<keyword evidence="1 2" id="KW-0443">Lipid metabolism</keyword>
<comment type="caution">
    <text evidence="4">The sequence shown here is derived from an EMBL/GenBank/DDBJ whole genome shotgun (WGS) entry which is preliminary data.</text>
</comment>
<dbReference type="InterPro" id="IPR033562">
    <property type="entry name" value="PLPL"/>
</dbReference>
<dbReference type="InterPro" id="IPR016035">
    <property type="entry name" value="Acyl_Trfase/lysoPLipase"/>
</dbReference>
<dbReference type="GO" id="GO:0005737">
    <property type="term" value="C:cytoplasm"/>
    <property type="evidence" value="ECO:0007669"/>
    <property type="project" value="TreeGrafter"/>
</dbReference>
<feature type="short sequence motif" description="GXSXG" evidence="2">
    <location>
        <begin position="58"/>
        <end position="62"/>
    </location>
</feature>
<dbReference type="InterPro" id="IPR002641">
    <property type="entry name" value="PNPLA_dom"/>
</dbReference>
<sequence>MCRLLLTRSFDRSFSSIAPPTANNFSFGGCGFLVSYHLGVAQGLLDAGYIQANSKFAGASGGAIVALSLAANANISDIFDEVKGITRLCHNHGTVWKLEKRLQKMWPWRALVLTDDFHSTDDLCDALIASCYVPWYLSRRGMSVFRGEYHVDGGLITLVPKVPGYTKVCAFPGHIIRRTDYEISPSIDPDFPFTIMQLARFALFPPRIEVLDQLFESGKRSARIWVEKSAAQTGENDTTRSTRS</sequence>
<evidence type="ECO:0000259" key="3">
    <source>
        <dbReference type="PROSITE" id="PS51635"/>
    </source>
</evidence>
<protein>
    <recommendedName>
        <fullName evidence="3">PNPLA domain-containing protein</fullName>
    </recommendedName>
</protein>
<dbReference type="PROSITE" id="PS51257">
    <property type="entry name" value="PROKAR_LIPOPROTEIN"/>
    <property type="match status" value="1"/>
</dbReference>
<evidence type="ECO:0000313" key="4">
    <source>
        <dbReference type="EMBL" id="CAI5711156.1"/>
    </source>
</evidence>
<keyword evidence="2" id="KW-0378">Hydrolase</keyword>
<comment type="caution">
    <text evidence="2">Lacks conserved residue(s) required for the propagation of feature annotation.</text>
</comment>
<proteinExistence type="predicted"/>
<gene>
    <name evidence="4" type="ORF">PFR002_LOCUS2333</name>
</gene>
<dbReference type="AlphaFoldDB" id="A0AAV0SYX1"/>
<dbReference type="Gene3D" id="3.40.1090.10">
    <property type="entry name" value="Cytosolic phospholipase A2 catalytic domain"/>
    <property type="match status" value="1"/>
</dbReference>
<dbReference type="GO" id="GO:0016020">
    <property type="term" value="C:membrane"/>
    <property type="evidence" value="ECO:0007669"/>
    <property type="project" value="TreeGrafter"/>
</dbReference>
<dbReference type="PROSITE" id="PS51635">
    <property type="entry name" value="PNPLA"/>
    <property type="match status" value="1"/>
</dbReference>
<feature type="short sequence motif" description="DGA/G" evidence="2">
    <location>
        <begin position="152"/>
        <end position="154"/>
    </location>
</feature>
<keyword evidence="2" id="KW-0442">Lipid degradation</keyword>
<evidence type="ECO:0000256" key="2">
    <source>
        <dbReference type="PROSITE-ProRule" id="PRU01161"/>
    </source>
</evidence>
<dbReference type="Proteomes" id="UP001159659">
    <property type="component" value="Unassembled WGS sequence"/>
</dbReference>
<dbReference type="GO" id="GO:0004806">
    <property type="term" value="F:triacylglycerol lipase activity"/>
    <property type="evidence" value="ECO:0007669"/>
    <property type="project" value="TreeGrafter"/>
</dbReference>
<feature type="active site" description="Nucleophile" evidence="2">
    <location>
        <position position="60"/>
    </location>
</feature>